<dbReference type="GO" id="GO:0007165">
    <property type="term" value="P:signal transduction"/>
    <property type="evidence" value="ECO:0007669"/>
    <property type="project" value="UniProtKB-KW"/>
</dbReference>
<proteinExistence type="inferred from homology"/>
<keyword evidence="5" id="KW-1133">Transmembrane helix</keyword>
<feature type="transmembrane region" description="Helical" evidence="5">
    <location>
        <begin position="199"/>
        <end position="220"/>
    </location>
</feature>
<evidence type="ECO:0000256" key="4">
    <source>
        <dbReference type="PROSITE-ProRule" id="PRU00284"/>
    </source>
</evidence>
<keyword evidence="5" id="KW-0472">Membrane</keyword>
<dbReference type="PROSITE" id="PS50111">
    <property type="entry name" value="CHEMOTAXIS_TRANSDUC_2"/>
    <property type="match status" value="1"/>
</dbReference>
<reference evidence="7" key="1">
    <citation type="submission" date="2021-04" db="EMBL/GenBank/DDBJ databases">
        <authorList>
            <person name="Hornung B."/>
        </authorList>
    </citation>
    <scope>NUCLEOTIDE SEQUENCE</scope>
    <source>
        <strain evidence="7">G5G6</strain>
    </source>
</reference>
<dbReference type="Proteomes" id="UP000742786">
    <property type="component" value="Unassembled WGS sequence"/>
</dbReference>
<evidence type="ECO:0000256" key="1">
    <source>
        <dbReference type="ARBA" id="ARBA00004370"/>
    </source>
</evidence>
<dbReference type="FunFam" id="1.10.287.950:FF:000001">
    <property type="entry name" value="Methyl-accepting chemotaxis sensory transducer"/>
    <property type="match status" value="1"/>
</dbReference>
<evidence type="ECO:0000259" key="6">
    <source>
        <dbReference type="PROSITE" id="PS50111"/>
    </source>
</evidence>
<dbReference type="Gene3D" id="3.30.450.290">
    <property type="match status" value="1"/>
</dbReference>
<evidence type="ECO:0000256" key="3">
    <source>
        <dbReference type="ARBA" id="ARBA00029447"/>
    </source>
</evidence>
<dbReference type="RefSeq" id="WP_220634251.1">
    <property type="nucleotide sequence ID" value="NZ_CAJQUM010000001.1"/>
</dbReference>
<name>A0A916J1M0_9PROT</name>
<dbReference type="EMBL" id="CAJQUM010000001">
    <property type="protein sequence ID" value="CAG4882151.1"/>
    <property type="molecule type" value="Genomic_DNA"/>
</dbReference>
<dbReference type="InterPro" id="IPR004089">
    <property type="entry name" value="MCPsignal_dom"/>
</dbReference>
<dbReference type="GO" id="GO:0016020">
    <property type="term" value="C:membrane"/>
    <property type="evidence" value="ECO:0007669"/>
    <property type="project" value="UniProtKB-SubCell"/>
</dbReference>
<dbReference type="PANTHER" id="PTHR32089">
    <property type="entry name" value="METHYL-ACCEPTING CHEMOTAXIS PROTEIN MCPB"/>
    <property type="match status" value="1"/>
</dbReference>
<dbReference type="CDD" id="cd11386">
    <property type="entry name" value="MCP_signal"/>
    <property type="match status" value="1"/>
</dbReference>
<dbReference type="Pfam" id="PF00015">
    <property type="entry name" value="MCPsignal"/>
    <property type="match status" value="1"/>
</dbReference>
<dbReference type="AlphaFoldDB" id="A0A916J1M0"/>
<comment type="similarity">
    <text evidence="3">Belongs to the methyl-accepting chemotaxis (MCP) protein family.</text>
</comment>
<accession>A0A916J1M0</accession>
<dbReference type="Gene3D" id="1.10.287.950">
    <property type="entry name" value="Methyl-accepting chemotaxis protein"/>
    <property type="match status" value="1"/>
</dbReference>
<dbReference type="GO" id="GO:0006935">
    <property type="term" value="P:chemotaxis"/>
    <property type="evidence" value="ECO:0007669"/>
    <property type="project" value="UniProtKB-ARBA"/>
</dbReference>
<gene>
    <name evidence="7" type="ORF">GTOL_10033</name>
</gene>
<dbReference type="SUPFAM" id="SSF58104">
    <property type="entry name" value="Methyl-accepting chemotaxis protein (MCP) signaling domain"/>
    <property type="match status" value="1"/>
</dbReference>
<keyword evidence="8" id="KW-1185">Reference proteome</keyword>
<keyword evidence="5" id="KW-0812">Transmembrane</keyword>
<feature type="transmembrane region" description="Helical" evidence="5">
    <location>
        <begin position="21"/>
        <end position="38"/>
    </location>
</feature>
<organism evidence="7 8">
    <name type="scientific">Georgfuchsia toluolica</name>
    <dbReference type="NCBI Taxonomy" id="424218"/>
    <lineage>
        <taxon>Bacteria</taxon>
        <taxon>Pseudomonadati</taxon>
        <taxon>Pseudomonadota</taxon>
        <taxon>Betaproteobacteria</taxon>
        <taxon>Nitrosomonadales</taxon>
        <taxon>Sterolibacteriaceae</taxon>
        <taxon>Georgfuchsia</taxon>
    </lineage>
</organism>
<dbReference type="SMART" id="SM00283">
    <property type="entry name" value="MA"/>
    <property type="match status" value="1"/>
</dbReference>
<feature type="domain" description="Methyl-accepting transducer" evidence="6">
    <location>
        <begin position="281"/>
        <end position="517"/>
    </location>
</feature>
<keyword evidence="2 4" id="KW-0807">Transducer</keyword>
<evidence type="ECO:0000313" key="8">
    <source>
        <dbReference type="Proteomes" id="UP000742786"/>
    </source>
</evidence>
<protein>
    <recommendedName>
        <fullName evidence="6">Methyl-accepting transducer domain-containing protein</fullName>
    </recommendedName>
</protein>
<sequence>MFGISVSKRWEKIGLQLKLQLLIQGFLIIILVLTQLGITNQFENQVMSTAEERAIAVADGAINGLNVLMITQTGQGAIISDRKARATFIEKMAASDKVKEIRVIRSKQLETAYPPDLPQAAPVDEMDHRILTSGKREAKLIRNGDEVWLRVMIPFIATKNFRTINCVECHGVNEGTVLGAASVTIDVKDDWATARNIAIWGWIGQGMLQIILFFFIGLIVRRLLSQLGGEPAYVINIVRQIAKGDLSKSIITRSGDSSSMLCAMKQMQVNLRNIIEGIVLSADQLVQSAQQLTSSSRQVLKASERQNDASASAAASIEEMTACISQISENSSDAQKHAAETGSLAKEGSNVVQGVIVEMDKISEAVTNSSAEVTSLGEQSHKISSIVNVINEIADQTNLLALNAAIEAARAGEQGRGFAVVADEVRKLAERTARSTQEIASMIQTIQDGTSDAVKGMSIGNERVNQGVRMVGHTGSSMEKIQEGVEKVLVAVSEISSSLREQSSTSNLIAQNIEGIAQMTEETSTTVREVFTAADHLEELAGKLKHSVDQFKL</sequence>
<comment type="subcellular location">
    <subcellularLocation>
        <location evidence="1">Membrane</location>
    </subcellularLocation>
</comment>
<dbReference type="PANTHER" id="PTHR32089:SF112">
    <property type="entry name" value="LYSOZYME-LIKE PROTEIN-RELATED"/>
    <property type="match status" value="1"/>
</dbReference>
<evidence type="ECO:0000256" key="2">
    <source>
        <dbReference type="ARBA" id="ARBA00023224"/>
    </source>
</evidence>
<evidence type="ECO:0000313" key="7">
    <source>
        <dbReference type="EMBL" id="CAG4882151.1"/>
    </source>
</evidence>
<evidence type="ECO:0000256" key="5">
    <source>
        <dbReference type="SAM" id="Phobius"/>
    </source>
</evidence>
<comment type="caution">
    <text evidence="7">The sequence shown here is derived from an EMBL/GenBank/DDBJ whole genome shotgun (WGS) entry which is preliminary data.</text>
</comment>